<dbReference type="PANTHER" id="PTHR33050:SF7">
    <property type="entry name" value="RIBONUCLEASE H"/>
    <property type="match status" value="1"/>
</dbReference>
<dbReference type="STRING" id="35722.A0A0B7MQQ5"/>
<feature type="compositionally biased region" description="Basic and acidic residues" evidence="1">
    <location>
        <begin position="140"/>
        <end position="153"/>
    </location>
</feature>
<sequence length="315" mass="35714">MCCVNTTRQLPTAFSWVTQPSVWTHSRQTYSFASQESTRPIDSFYNIFRNESETVPAQVAKDFAVCIYKILQPSSTLSVPLVPPQRDPAPLLDAPRIIEQIKLRQFLVDISMSQRHNGSSKPSQSGGSTNNVCTPVLSVESHDPRPVQKDFGKGPHPTTDLNDTRRRHRRQTLGAKHHPAWISYFVPHRPSSTPVSISPPHVKVSHQDSRGLEAEILVLLKKRAIEETSGLGFRSHLFTVPKKNGDLRPVLNLKPLNEFIQRQHFHIETTDQVCSLVERNDYMAGIDFLDAFLHYLIHCSSRKFLHVVSKYVLPV</sequence>
<accession>A0A0B7MQQ5</accession>
<dbReference type="SUPFAM" id="SSF56672">
    <property type="entry name" value="DNA/RNA polymerases"/>
    <property type="match status" value="1"/>
</dbReference>
<dbReference type="InterPro" id="IPR043128">
    <property type="entry name" value="Rev_trsase/Diguanyl_cyclase"/>
</dbReference>
<name>A0A0B7MQQ5_9FUNG</name>
<organism evidence="2 3">
    <name type="scientific">Parasitella parasitica</name>
    <dbReference type="NCBI Taxonomy" id="35722"/>
    <lineage>
        <taxon>Eukaryota</taxon>
        <taxon>Fungi</taxon>
        <taxon>Fungi incertae sedis</taxon>
        <taxon>Mucoromycota</taxon>
        <taxon>Mucoromycotina</taxon>
        <taxon>Mucoromycetes</taxon>
        <taxon>Mucorales</taxon>
        <taxon>Mucorineae</taxon>
        <taxon>Mucoraceae</taxon>
        <taxon>Parasitella</taxon>
    </lineage>
</organism>
<keyword evidence="3" id="KW-1185">Reference proteome</keyword>
<dbReference type="InterPro" id="IPR043502">
    <property type="entry name" value="DNA/RNA_pol_sf"/>
</dbReference>
<proteinExistence type="predicted"/>
<protein>
    <submittedName>
        <fullName evidence="2">Uncharacterized protein</fullName>
    </submittedName>
</protein>
<feature type="region of interest" description="Disordered" evidence="1">
    <location>
        <begin position="114"/>
        <end position="166"/>
    </location>
</feature>
<dbReference type="InterPro" id="IPR052055">
    <property type="entry name" value="Hepadnavirus_pol/RT"/>
</dbReference>
<dbReference type="AlphaFoldDB" id="A0A0B7MQQ5"/>
<dbReference type="PANTHER" id="PTHR33050">
    <property type="entry name" value="REVERSE TRANSCRIPTASE DOMAIN-CONTAINING PROTEIN"/>
    <property type="match status" value="1"/>
</dbReference>
<evidence type="ECO:0000313" key="3">
    <source>
        <dbReference type="Proteomes" id="UP000054107"/>
    </source>
</evidence>
<dbReference type="Proteomes" id="UP000054107">
    <property type="component" value="Unassembled WGS sequence"/>
</dbReference>
<dbReference type="Gene3D" id="3.10.10.10">
    <property type="entry name" value="HIV Type 1 Reverse Transcriptase, subunit A, domain 1"/>
    <property type="match status" value="1"/>
</dbReference>
<dbReference type="OrthoDB" id="5545891at2759"/>
<feature type="compositionally biased region" description="Polar residues" evidence="1">
    <location>
        <begin position="114"/>
        <end position="133"/>
    </location>
</feature>
<dbReference type="Gene3D" id="3.30.70.270">
    <property type="match status" value="1"/>
</dbReference>
<evidence type="ECO:0000313" key="2">
    <source>
        <dbReference type="EMBL" id="CEP07397.1"/>
    </source>
</evidence>
<dbReference type="EMBL" id="LN719213">
    <property type="protein sequence ID" value="CEP07397.1"/>
    <property type="molecule type" value="Genomic_DNA"/>
</dbReference>
<reference evidence="2 3" key="1">
    <citation type="submission" date="2014-09" db="EMBL/GenBank/DDBJ databases">
        <authorList>
            <person name="Ellenberger Sabrina"/>
        </authorList>
    </citation>
    <scope>NUCLEOTIDE SEQUENCE [LARGE SCALE GENOMIC DNA]</scope>
    <source>
        <strain evidence="2 3">CBS 412.66</strain>
    </source>
</reference>
<evidence type="ECO:0000256" key="1">
    <source>
        <dbReference type="SAM" id="MobiDB-lite"/>
    </source>
</evidence>
<gene>
    <name evidence="2" type="primary">PARPA_00684.1 scaffold 1011</name>
</gene>